<gene>
    <name evidence="2" type="ORF">IHBHHGIJ_03504</name>
    <name evidence="1" type="ORF">KFEGEMFD_01937</name>
</gene>
<dbReference type="EMBL" id="CACSIM010000003">
    <property type="protein sequence ID" value="CAA0102800.1"/>
    <property type="molecule type" value="Genomic_DNA"/>
</dbReference>
<evidence type="ECO:0000313" key="3">
    <source>
        <dbReference type="Proteomes" id="UP000435877"/>
    </source>
</evidence>
<name>A0A5S9PFQ7_9GAMM</name>
<dbReference type="Proteomes" id="UP000439591">
    <property type="component" value="Unassembled WGS sequence"/>
</dbReference>
<dbReference type="RefSeq" id="WP_159270276.1">
    <property type="nucleotide sequence ID" value="NZ_CACSIK010000004.1"/>
</dbReference>
<organism evidence="1 4">
    <name type="scientific">Zhongshania aliphaticivorans</name>
    <dbReference type="NCBI Taxonomy" id="1470434"/>
    <lineage>
        <taxon>Bacteria</taxon>
        <taxon>Pseudomonadati</taxon>
        <taxon>Pseudomonadota</taxon>
        <taxon>Gammaproteobacteria</taxon>
        <taxon>Cellvibrionales</taxon>
        <taxon>Spongiibacteraceae</taxon>
        <taxon>Zhongshania</taxon>
    </lineage>
</organism>
<dbReference type="Proteomes" id="UP000435877">
    <property type="component" value="Unassembled WGS sequence"/>
</dbReference>
<proteinExistence type="predicted"/>
<protein>
    <submittedName>
        <fullName evidence="1">Uncharacterized protein</fullName>
    </submittedName>
</protein>
<dbReference type="AlphaFoldDB" id="A0A5S9PFQ7"/>
<sequence>MDIKKLEDIVWETTSWLVSEGFLRDVASNDQYMSVVLTQKGLNATNSVPSVISGKKSFNEVFVTGLSNLNQNVAAGLMVEFFKNGS</sequence>
<evidence type="ECO:0000313" key="4">
    <source>
        <dbReference type="Proteomes" id="UP000439591"/>
    </source>
</evidence>
<evidence type="ECO:0000313" key="1">
    <source>
        <dbReference type="EMBL" id="CAA0102800.1"/>
    </source>
</evidence>
<keyword evidence="3" id="KW-1185">Reference proteome</keyword>
<evidence type="ECO:0000313" key="2">
    <source>
        <dbReference type="EMBL" id="CAA0113887.1"/>
    </source>
</evidence>
<dbReference type="OrthoDB" id="5906052at2"/>
<dbReference type="EMBL" id="CACSIK010000004">
    <property type="protein sequence ID" value="CAA0113887.1"/>
    <property type="molecule type" value="Genomic_DNA"/>
</dbReference>
<accession>A0A5S9PFQ7</accession>
<reference evidence="3 4" key="1">
    <citation type="submission" date="2019-11" db="EMBL/GenBank/DDBJ databases">
        <authorList>
            <person name="Holert J."/>
        </authorList>
    </citation>
    <scope>NUCLEOTIDE SEQUENCE [LARGE SCALE GENOMIC DNA]</scope>
    <source>
        <strain evidence="1">BC3_2A</strain>
        <strain evidence="2">SB11_1A</strain>
    </source>
</reference>